<feature type="transmembrane region" description="Helical" evidence="7">
    <location>
        <begin position="200"/>
        <end position="220"/>
    </location>
</feature>
<evidence type="ECO:0000256" key="6">
    <source>
        <dbReference type="ARBA" id="ARBA00023136"/>
    </source>
</evidence>
<dbReference type="InterPro" id="IPR051393">
    <property type="entry name" value="ABC_transporter_permease"/>
</dbReference>
<accession>A0A9D1LXU9</accession>
<dbReference type="InterPro" id="IPR035906">
    <property type="entry name" value="MetI-like_sf"/>
</dbReference>
<keyword evidence="5 7" id="KW-1133">Transmembrane helix</keyword>
<reference evidence="9" key="1">
    <citation type="submission" date="2020-10" db="EMBL/GenBank/DDBJ databases">
        <authorList>
            <person name="Gilroy R."/>
        </authorList>
    </citation>
    <scope>NUCLEOTIDE SEQUENCE</scope>
    <source>
        <strain evidence="9">ChiGjej1B1-1684</strain>
    </source>
</reference>
<dbReference type="AlphaFoldDB" id="A0A9D1LXU9"/>
<evidence type="ECO:0000256" key="2">
    <source>
        <dbReference type="ARBA" id="ARBA00022448"/>
    </source>
</evidence>
<comment type="similarity">
    <text evidence="7">Belongs to the binding-protein-dependent transport system permease family.</text>
</comment>
<evidence type="ECO:0000256" key="3">
    <source>
        <dbReference type="ARBA" id="ARBA00022475"/>
    </source>
</evidence>
<dbReference type="GO" id="GO:0055085">
    <property type="term" value="P:transmembrane transport"/>
    <property type="evidence" value="ECO:0007669"/>
    <property type="project" value="InterPro"/>
</dbReference>
<evidence type="ECO:0000256" key="1">
    <source>
        <dbReference type="ARBA" id="ARBA00004651"/>
    </source>
</evidence>
<evidence type="ECO:0000256" key="7">
    <source>
        <dbReference type="RuleBase" id="RU363032"/>
    </source>
</evidence>
<gene>
    <name evidence="9" type="ORF">IAD22_03040</name>
</gene>
<dbReference type="GO" id="GO:0005886">
    <property type="term" value="C:plasma membrane"/>
    <property type="evidence" value="ECO:0007669"/>
    <property type="project" value="UniProtKB-SubCell"/>
</dbReference>
<comment type="caution">
    <text evidence="9">The sequence shown here is derived from an EMBL/GenBank/DDBJ whole genome shotgun (WGS) entry which is preliminary data.</text>
</comment>
<comment type="subcellular location">
    <subcellularLocation>
        <location evidence="1 7">Cell membrane</location>
        <topology evidence="1 7">Multi-pass membrane protein</topology>
    </subcellularLocation>
</comment>
<dbReference type="CDD" id="cd06261">
    <property type="entry name" value="TM_PBP2"/>
    <property type="match status" value="1"/>
</dbReference>
<reference evidence="9" key="2">
    <citation type="journal article" date="2021" name="PeerJ">
        <title>Extensive microbial diversity within the chicken gut microbiome revealed by metagenomics and culture.</title>
        <authorList>
            <person name="Gilroy R."/>
            <person name="Ravi A."/>
            <person name="Getino M."/>
            <person name="Pursley I."/>
            <person name="Horton D.L."/>
            <person name="Alikhan N.F."/>
            <person name="Baker D."/>
            <person name="Gharbi K."/>
            <person name="Hall N."/>
            <person name="Watson M."/>
            <person name="Adriaenssens E.M."/>
            <person name="Foster-Nyarko E."/>
            <person name="Jarju S."/>
            <person name="Secka A."/>
            <person name="Antonio M."/>
            <person name="Oren A."/>
            <person name="Chaudhuri R.R."/>
            <person name="La Ragione R."/>
            <person name="Hildebrand F."/>
            <person name="Pallen M.J."/>
        </authorList>
    </citation>
    <scope>NUCLEOTIDE SEQUENCE</scope>
    <source>
        <strain evidence="9">ChiGjej1B1-1684</strain>
    </source>
</reference>
<keyword evidence="3" id="KW-1003">Cell membrane</keyword>
<dbReference type="Gene3D" id="1.10.3720.10">
    <property type="entry name" value="MetI-like"/>
    <property type="match status" value="1"/>
</dbReference>
<evidence type="ECO:0000313" key="9">
    <source>
        <dbReference type="EMBL" id="HIU49974.1"/>
    </source>
</evidence>
<feature type="transmembrane region" description="Helical" evidence="7">
    <location>
        <begin position="108"/>
        <end position="134"/>
    </location>
</feature>
<evidence type="ECO:0000313" key="10">
    <source>
        <dbReference type="Proteomes" id="UP000824118"/>
    </source>
</evidence>
<dbReference type="EMBL" id="DVNG01000040">
    <property type="protein sequence ID" value="HIU49974.1"/>
    <property type="molecule type" value="Genomic_DNA"/>
</dbReference>
<dbReference type="Proteomes" id="UP000824118">
    <property type="component" value="Unassembled WGS sequence"/>
</dbReference>
<feature type="transmembrane region" description="Helical" evidence="7">
    <location>
        <begin position="154"/>
        <end position="179"/>
    </location>
</feature>
<feature type="transmembrane region" description="Helical" evidence="7">
    <location>
        <begin position="12"/>
        <end position="39"/>
    </location>
</feature>
<feature type="domain" description="ABC transmembrane type-1" evidence="8">
    <location>
        <begin position="71"/>
        <end position="282"/>
    </location>
</feature>
<dbReference type="SUPFAM" id="SSF161098">
    <property type="entry name" value="MetI-like"/>
    <property type="match status" value="1"/>
</dbReference>
<proteinExistence type="inferred from homology"/>
<evidence type="ECO:0000256" key="5">
    <source>
        <dbReference type="ARBA" id="ARBA00022989"/>
    </source>
</evidence>
<protein>
    <submittedName>
        <fullName evidence="9">Sugar ABC transporter permease</fullName>
    </submittedName>
</protein>
<feature type="transmembrane region" description="Helical" evidence="7">
    <location>
        <begin position="75"/>
        <end position="96"/>
    </location>
</feature>
<dbReference type="PANTHER" id="PTHR30193:SF37">
    <property type="entry name" value="INNER MEMBRANE ABC TRANSPORTER PERMEASE PROTEIN YCJO"/>
    <property type="match status" value="1"/>
</dbReference>
<dbReference type="PROSITE" id="PS50928">
    <property type="entry name" value="ABC_TM1"/>
    <property type="match status" value="1"/>
</dbReference>
<dbReference type="PANTHER" id="PTHR30193">
    <property type="entry name" value="ABC TRANSPORTER PERMEASE PROTEIN"/>
    <property type="match status" value="1"/>
</dbReference>
<evidence type="ECO:0000259" key="8">
    <source>
        <dbReference type="PROSITE" id="PS50928"/>
    </source>
</evidence>
<evidence type="ECO:0000256" key="4">
    <source>
        <dbReference type="ARBA" id="ARBA00022692"/>
    </source>
</evidence>
<keyword evidence="4 7" id="KW-0812">Transmembrane</keyword>
<keyword evidence="6 7" id="KW-0472">Membrane</keyword>
<organism evidence="9 10">
    <name type="scientific">Candidatus Limousia pullorum</name>
    <dbReference type="NCBI Taxonomy" id="2840860"/>
    <lineage>
        <taxon>Bacteria</taxon>
        <taxon>Bacillati</taxon>
        <taxon>Bacillota</taxon>
        <taxon>Clostridia</taxon>
        <taxon>Eubacteriales</taxon>
        <taxon>Oscillospiraceae</taxon>
        <taxon>Oscillospiraceae incertae sedis</taxon>
        <taxon>Candidatus Limousia</taxon>
    </lineage>
</organism>
<feature type="transmembrane region" description="Helical" evidence="7">
    <location>
        <begin position="261"/>
        <end position="281"/>
    </location>
</feature>
<name>A0A9D1LXU9_9FIRM</name>
<dbReference type="InterPro" id="IPR000515">
    <property type="entry name" value="MetI-like"/>
</dbReference>
<keyword evidence="2 7" id="KW-0813">Transport</keyword>
<sequence>MKKNKRLSKKTRTYILMALPALVLFAIFNTVPLITGFVYSFTNSRGYGSFDFVGFRNFIDLFQDSRVGNSYLFTFKYAIVGTILVNVISLLLAVGLNSKIKFKNTLRGIYFIPNILGGLIVGYIFSFIFTYIIPALGTTLHIGFLENSILASESAAWIGVLIVGVWQAVAMNTIIYISGLQAIPADVYEASAIDGAGKWYTFRKITLPLLVPFITINFILSTKNMLMVFDQIMSLTKGGPAQSTESISYLIYRNGMDGGQFGFQCANAVMFFIVIVVISVVQMKITSKKEEQL</sequence>
<dbReference type="Pfam" id="PF00528">
    <property type="entry name" value="BPD_transp_1"/>
    <property type="match status" value="1"/>
</dbReference>